<dbReference type="InterPro" id="IPR018232">
    <property type="entry name" value="Glyco_hydro_37_CS"/>
</dbReference>
<dbReference type="SUPFAM" id="SSF48208">
    <property type="entry name" value="Six-hairpin glycosidases"/>
    <property type="match status" value="1"/>
</dbReference>
<dbReference type="NCBIfam" id="NF009773">
    <property type="entry name" value="PRK13270.1"/>
    <property type="match status" value="1"/>
</dbReference>
<dbReference type="InterPro" id="IPR008928">
    <property type="entry name" value="6-hairpin_glycosidase_sf"/>
</dbReference>
<evidence type="ECO:0000256" key="2">
    <source>
        <dbReference type="ARBA" id="ARBA00023295"/>
    </source>
</evidence>
<reference evidence="4 5" key="1">
    <citation type="submission" date="2017-08" db="EMBL/GenBank/DDBJ databases">
        <title>Infants hospitalized years apart are colonized by the same room-sourced microbial strains.</title>
        <authorList>
            <person name="Brooks B."/>
            <person name="Olm M.R."/>
            <person name="Firek B.A."/>
            <person name="Baker R."/>
            <person name="Thomas B.C."/>
            <person name="Morowitz M.J."/>
            <person name="Banfield J.F."/>
        </authorList>
    </citation>
    <scope>NUCLEOTIDE SEQUENCE [LARGE SCALE GENOMIC DNA]</scope>
    <source>
        <strain evidence="4">S2_005_002_R2_33</strain>
    </source>
</reference>
<dbReference type="GO" id="GO:0005993">
    <property type="term" value="P:trehalose catabolic process"/>
    <property type="evidence" value="ECO:0007669"/>
    <property type="project" value="TreeGrafter"/>
</dbReference>
<gene>
    <name evidence="4" type="ORF">DI555_05010</name>
</gene>
<dbReference type="PRINTS" id="PR00744">
    <property type="entry name" value="GLHYDRLASE37"/>
</dbReference>
<keyword evidence="1" id="KW-0378">Hydrolase</keyword>
<name>A0A2W5NT05_9SPHN</name>
<proteinExistence type="predicted"/>
<feature type="chain" id="PRO_5016148798" evidence="3">
    <location>
        <begin position="23"/>
        <end position="520"/>
    </location>
</feature>
<dbReference type="Pfam" id="PF01204">
    <property type="entry name" value="Trehalase"/>
    <property type="match status" value="1"/>
</dbReference>
<dbReference type="EMBL" id="QFPX01000003">
    <property type="protein sequence ID" value="PZQ56702.1"/>
    <property type="molecule type" value="Genomic_DNA"/>
</dbReference>
<dbReference type="PROSITE" id="PS00927">
    <property type="entry name" value="TREHALASE_1"/>
    <property type="match status" value="1"/>
</dbReference>
<dbReference type="PANTHER" id="PTHR23403">
    <property type="entry name" value="TREHALASE"/>
    <property type="match status" value="1"/>
</dbReference>
<dbReference type="NCBIfam" id="NF009774">
    <property type="entry name" value="PRK13271.1"/>
    <property type="match status" value="1"/>
</dbReference>
<protein>
    <submittedName>
        <fullName evidence="4">Alpha,alpha-trehalase TreF</fullName>
    </submittedName>
</protein>
<evidence type="ECO:0000313" key="4">
    <source>
        <dbReference type="EMBL" id="PZQ56702.1"/>
    </source>
</evidence>
<dbReference type="GO" id="GO:0004555">
    <property type="term" value="F:alpha,alpha-trehalase activity"/>
    <property type="evidence" value="ECO:0007669"/>
    <property type="project" value="InterPro"/>
</dbReference>
<dbReference type="Gene3D" id="1.50.10.10">
    <property type="match status" value="1"/>
</dbReference>
<organism evidence="4 5">
    <name type="scientific">Novosphingobium pentaromativorans</name>
    <dbReference type="NCBI Taxonomy" id="205844"/>
    <lineage>
        <taxon>Bacteria</taxon>
        <taxon>Pseudomonadati</taxon>
        <taxon>Pseudomonadota</taxon>
        <taxon>Alphaproteobacteria</taxon>
        <taxon>Sphingomonadales</taxon>
        <taxon>Sphingomonadaceae</taxon>
        <taxon>Novosphingobium</taxon>
    </lineage>
</organism>
<feature type="signal peptide" evidence="3">
    <location>
        <begin position="1"/>
        <end position="22"/>
    </location>
</feature>
<dbReference type="Proteomes" id="UP000249082">
    <property type="component" value="Unassembled WGS sequence"/>
</dbReference>
<dbReference type="PANTHER" id="PTHR23403:SF1">
    <property type="entry name" value="TREHALASE"/>
    <property type="match status" value="1"/>
</dbReference>
<dbReference type="AlphaFoldDB" id="A0A2W5NT05"/>
<evidence type="ECO:0000313" key="5">
    <source>
        <dbReference type="Proteomes" id="UP000249082"/>
    </source>
</evidence>
<dbReference type="InterPro" id="IPR012341">
    <property type="entry name" value="6hp_glycosidase-like_sf"/>
</dbReference>
<dbReference type="InterPro" id="IPR001661">
    <property type="entry name" value="Glyco_hydro_37"/>
</dbReference>
<evidence type="ECO:0000256" key="1">
    <source>
        <dbReference type="ARBA" id="ARBA00022801"/>
    </source>
</evidence>
<sequence length="520" mass="57846">MPSLPRRVFAAALLCAALCANTAPPTPADRYGALFTAVQEQRIFEDGKTFVDAVPKAPPEEIMRSYAAQTPKTPAELKAFVLSHFTVPGVNETPALPLRQHVQALWPHLVRRDAAESAPYASAIALPGPYVVPGGRFREMYYWDSYFTMLGLAADGRDDLVESMIDDFVSLIERFGHIPNGTRTYYLSRSQPPFFALMLDLSKQTDPALRARRLAALRKEHAYWMAGESCARQTRKPCDRVMPMPDGSLLNRYWDDRDTPRDESFAEDRATAAKTPDRPATQMYRDLRAGAESGWDFSARWLTDPQDLSTIRTTAIVPIDLNALLWAMETGIAKGCAEAADRPCQREFNRRADARKAAVDRYLWLGKENRYADWSRDSRKPTAVLSSATLYPLFVGMASPAQAKAVAATTRDKLVAPGGLRTTAMRSGQQWDAPNGWAPLQWVALDGLGRYGEHDLARDIASRWIKTVSVTYRDTGKMLEKYDVEEQLPGGGGEYPLQDGFGWTNGVTSAILERYPAIAP</sequence>
<accession>A0A2W5NT05</accession>
<keyword evidence="3" id="KW-0732">Signal</keyword>
<keyword evidence="2" id="KW-0326">Glycosidase</keyword>
<evidence type="ECO:0000256" key="3">
    <source>
        <dbReference type="SAM" id="SignalP"/>
    </source>
</evidence>
<comment type="caution">
    <text evidence="4">The sequence shown here is derived from an EMBL/GenBank/DDBJ whole genome shotgun (WGS) entry which is preliminary data.</text>
</comment>
<dbReference type="PROSITE" id="PS00928">
    <property type="entry name" value="TREHALASE_2"/>
    <property type="match status" value="1"/>
</dbReference>